<gene>
    <name evidence="1" type="ORF">EVAR_70529_1</name>
</gene>
<organism evidence="1 2">
    <name type="scientific">Eumeta variegata</name>
    <name type="common">Bagworm moth</name>
    <name type="synonym">Eumeta japonica</name>
    <dbReference type="NCBI Taxonomy" id="151549"/>
    <lineage>
        <taxon>Eukaryota</taxon>
        <taxon>Metazoa</taxon>
        <taxon>Ecdysozoa</taxon>
        <taxon>Arthropoda</taxon>
        <taxon>Hexapoda</taxon>
        <taxon>Insecta</taxon>
        <taxon>Pterygota</taxon>
        <taxon>Neoptera</taxon>
        <taxon>Endopterygota</taxon>
        <taxon>Lepidoptera</taxon>
        <taxon>Glossata</taxon>
        <taxon>Ditrysia</taxon>
        <taxon>Tineoidea</taxon>
        <taxon>Psychidae</taxon>
        <taxon>Oiketicinae</taxon>
        <taxon>Eumeta</taxon>
    </lineage>
</organism>
<protein>
    <submittedName>
        <fullName evidence="1">Uncharacterized protein</fullName>
    </submittedName>
</protein>
<evidence type="ECO:0000313" key="2">
    <source>
        <dbReference type="Proteomes" id="UP000299102"/>
    </source>
</evidence>
<keyword evidence="2" id="KW-1185">Reference proteome</keyword>
<reference evidence="1 2" key="1">
    <citation type="journal article" date="2019" name="Commun. Biol.">
        <title>The bagworm genome reveals a unique fibroin gene that provides high tensile strength.</title>
        <authorList>
            <person name="Kono N."/>
            <person name="Nakamura H."/>
            <person name="Ohtoshi R."/>
            <person name="Tomita M."/>
            <person name="Numata K."/>
            <person name="Arakawa K."/>
        </authorList>
    </citation>
    <scope>NUCLEOTIDE SEQUENCE [LARGE SCALE GENOMIC DNA]</scope>
</reference>
<accession>A0A4C1TR09</accession>
<proteinExistence type="predicted"/>
<evidence type="ECO:0000313" key="1">
    <source>
        <dbReference type="EMBL" id="GBP16354.1"/>
    </source>
</evidence>
<dbReference type="Proteomes" id="UP000299102">
    <property type="component" value="Unassembled WGS sequence"/>
</dbReference>
<dbReference type="EMBL" id="BGZK01006016">
    <property type="protein sequence ID" value="GBP16354.1"/>
    <property type="molecule type" value="Genomic_DNA"/>
</dbReference>
<sequence length="135" mass="14919">MRTIVVVHAPAAHADNDVDNDDDDDDVDDGDHMAGLVDRLAHVIRISSQSMLVVSSLALTIELTNMPTGTPCHLPTSSISSNTCPVSGSRPVRYQSQNVWNVFVRRRDNGTNSLPMFHYPPHMPYIHHLPQHLCG</sequence>
<comment type="caution">
    <text evidence="1">The sequence shown here is derived from an EMBL/GenBank/DDBJ whole genome shotgun (WGS) entry which is preliminary data.</text>
</comment>
<name>A0A4C1TR09_EUMVA</name>
<dbReference type="AlphaFoldDB" id="A0A4C1TR09"/>